<keyword evidence="4" id="KW-1185">Reference proteome</keyword>
<dbReference type="GO" id="GO:0016887">
    <property type="term" value="F:ATP hydrolysis activity"/>
    <property type="evidence" value="ECO:0007669"/>
    <property type="project" value="InterPro"/>
</dbReference>
<dbReference type="PANTHER" id="PTHR30486:SF6">
    <property type="entry name" value="TYPE IV PILUS RETRACTATION ATPASE PILT"/>
    <property type="match status" value="1"/>
</dbReference>
<comment type="caution">
    <text evidence="3">The sequence shown here is derived from an EMBL/GenBank/DDBJ whole genome shotgun (WGS) entry which is preliminary data.</text>
</comment>
<dbReference type="InterPro" id="IPR027417">
    <property type="entry name" value="P-loop_NTPase"/>
</dbReference>
<feature type="domain" description="Bacterial type II secretion system protein E" evidence="2">
    <location>
        <begin position="66"/>
        <end position="336"/>
    </location>
</feature>
<dbReference type="Gene3D" id="3.40.50.300">
    <property type="entry name" value="P-loop containing nucleotide triphosphate hydrolases"/>
    <property type="match status" value="1"/>
</dbReference>
<dbReference type="RefSeq" id="WP_073824199.1">
    <property type="nucleotide sequence ID" value="NZ_JAUNKL010000019.1"/>
</dbReference>
<dbReference type="EMBL" id="MQVS01000005">
    <property type="protein sequence ID" value="OKL51659.1"/>
    <property type="molecule type" value="Genomic_DNA"/>
</dbReference>
<comment type="similarity">
    <text evidence="1">Belongs to the GSP E family.</text>
</comment>
<dbReference type="PANTHER" id="PTHR30486">
    <property type="entry name" value="TWITCHING MOTILITY PROTEIN PILT"/>
    <property type="match status" value="1"/>
</dbReference>
<dbReference type="AlphaFoldDB" id="A0A1Q5PW39"/>
<dbReference type="CDD" id="cd01130">
    <property type="entry name" value="VirB11-like_ATPase"/>
    <property type="match status" value="1"/>
</dbReference>
<proteinExistence type="inferred from homology"/>
<dbReference type="SUPFAM" id="SSF52540">
    <property type="entry name" value="P-loop containing nucleoside triphosphate hydrolases"/>
    <property type="match status" value="1"/>
</dbReference>
<dbReference type="Gene3D" id="3.30.450.380">
    <property type="match status" value="1"/>
</dbReference>
<reference evidence="4" key="1">
    <citation type="submission" date="2016-12" db="EMBL/GenBank/DDBJ databases">
        <authorList>
            <person name="Meng X."/>
        </authorList>
    </citation>
    <scope>NUCLEOTIDE SEQUENCE [LARGE SCALE GENOMIC DNA]</scope>
    <source>
        <strain evidence="4">DSM 20732</strain>
    </source>
</reference>
<organism evidence="3 4">
    <name type="scientific">Buchananella hordeovulneris</name>
    <dbReference type="NCBI Taxonomy" id="52770"/>
    <lineage>
        <taxon>Bacteria</taxon>
        <taxon>Bacillati</taxon>
        <taxon>Actinomycetota</taxon>
        <taxon>Actinomycetes</taxon>
        <taxon>Actinomycetales</taxon>
        <taxon>Actinomycetaceae</taxon>
        <taxon>Buchananella</taxon>
    </lineage>
</organism>
<accession>A0A1Q5PW39</accession>
<name>A0A1Q5PW39_9ACTO</name>
<evidence type="ECO:0000256" key="1">
    <source>
        <dbReference type="ARBA" id="ARBA00006611"/>
    </source>
</evidence>
<evidence type="ECO:0000313" key="4">
    <source>
        <dbReference type="Proteomes" id="UP000185612"/>
    </source>
</evidence>
<dbReference type="Proteomes" id="UP000185612">
    <property type="component" value="Unassembled WGS sequence"/>
</dbReference>
<protein>
    <submittedName>
        <fullName evidence="3">Pilus assembly protein CpaF</fullName>
    </submittedName>
</protein>
<evidence type="ECO:0000313" key="3">
    <source>
        <dbReference type="EMBL" id="OKL51659.1"/>
    </source>
</evidence>
<evidence type="ECO:0000259" key="2">
    <source>
        <dbReference type="Pfam" id="PF00437"/>
    </source>
</evidence>
<dbReference type="InterPro" id="IPR001482">
    <property type="entry name" value="T2SS/T4SS_dom"/>
</dbReference>
<sequence length="412" mass="44727">MDTSELFAVEVRKQVQNRGIDPMRQLGALNDIIDETLAAHARRVDAGHAQPLRDAPELRRSLLDELAGLGPLQRFLEDPEIEEIWINGPEKVFIARHGRSELTNVLLTDRDIHDLVERMLRASGRRLDLSSPFVDATLVGGERLHVVIPPITGQHWSVNIRKFVAAARRTSDLVSYGALTANAARFLDACVVAGLNILVSGATQAGKTTLVRALAGAIPAACRVITVEEVFELNLTNRDVVALQSRQANLEGQGEIGLRRLVKEALRMRPDRLIIGEVRQAEAFDMLIGLNAGVPGACTIHANSAREALTKICTLPLLAGENVSPGFVVPTVASCLDIVVHLGMDPNGRRRVREIVGVTGRAENGVVETTDIFTADPLTGQLRRGVGFPPGEERFRRVGIDLAGLLGGRWGQ</sequence>
<dbReference type="Pfam" id="PF00437">
    <property type="entry name" value="T2SSE"/>
    <property type="match status" value="1"/>
</dbReference>
<dbReference type="InterPro" id="IPR050921">
    <property type="entry name" value="T4SS_GSP_E_ATPase"/>
</dbReference>
<gene>
    <name evidence="3" type="ORF">BSZ40_05740</name>
</gene>
<dbReference type="InParanoid" id="A0A1Q5PW39"/>
<dbReference type="STRING" id="52770.BSZ40_05740"/>